<keyword evidence="3" id="KW-0347">Helicase</keyword>
<dbReference type="PANTHER" id="PTHR47959">
    <property type="entry name" value="ATP-DEPENDENT RNA HELICASE RHLE-RELATED"/>
    <property type="match status" value="1"/>
</dbReference>
<dbReference type="InterPro" id="IPR001650">
    <property type="entry name" value="Helicase_C-like"/>
</dbReference>
<dbReference type="Pfam" id="PF00271">
    <property type="entry name" value="Helicase_C"/>
    <property type="match status" value="1"/>
</dbReference>
<dbReference type="InterPro" id="IPR014001">
    <property type="entry name" value="Helicase_ATP-bd"/>
</dbReference>
<dbReference type="InterPro" id="IPR011545">
    <property type="entry name" value="DEAD/DEAH_box_helicase_dom"/>
</dbReference>
<evidence type="ECO:0000259" key="7">
    <source>
        <dbReference type="PROSITE" id="PS51194"/>
    </source>
</evidence>
<evidence type="ECO:0000259" key="6">
    <source>
        <dbReference type="PROSITE" id="PS51192"/>
    </source>
</evidence>
<proteinExistence type="predicted"/>
<organism evidence="8 9">
    <name type="scientific">Chlorella vulgaris</name>
    <name type="common">Green alga</name>
    <dbReference type="NCBI Taxonomy" id="3077"/>
    <lineage>
        <taxon>Eukaryota</taxon>
        <taxon>Viridiplantae</taxon>
        <taxon>Chlorophyta</taxon>
        <taxon>core chlorophytes</taxon>
        <taxon>Trebouxiophyceae</taxon>
        <taxon>Chlorellales</taxon>
        <taxon>Chlorellaceae</taxon>
        <taxon>Chlorella clade</taxon>
        <taxon>Chlorella</taxon>
    </lineage>
</organism>
<gene>
    <name evidence="8" type="ORF">D9Q98_005215</name>
</gene>
<feature type="domain" description="Helicase C-terminal" evidence="7">
    <location>
        <begin position="363"/>
        <end position="516"/>
    </location>
</feature>
<feature type="compositionally biased region" description="Basic and acidic residues" evidence="5">
    <location>
        <begin position="548"/>
        <end position="557"/>
    </location>
</feature>
<evidence type="ECO:0000313" key="8">
    <source>
        <dbReference type="EMBL" id="KAI3430622.1"/>
    </source>
</evidence>
<feature type="compositionally biased region" description="Low complexity" evidence="5">
    <location>
        <begin position="255"/>
        <end position="286"/>
    </location>
</feature>
<evidence type="ECO:0000313" key="9">
    <source>
        <dbReference type="Proteomes" id="UP001055712"/>
    </source>
</evidence>
<dbReference type="InterPro" id="IPR027417">
    <property type="entry name" value="P-loop_NTPase"/>
</dbReference>
<dbReference type="SMART" id="SM00490">
    <property type="entry name" value="HELICc"/>
    <property type="match status" value="1"/>
</dbReference>
<dbReference type="CDD" id="cd18787">
    <property type="entry name" value="SF2_C_DEAD"/>
    <property type="match status" value="1"/>
</dbReference>
<dbReference type="PROSITE" id="PS51194">
    <property type="entry name" value="HELICASE_CTER"/>
    <property type="match status" value="1"/>
</dbReference>
<keyword evidence="1" id="KW-0547">Nucleotide-binding</keyword>
<accession>A0A9D4TNV4</accession>
<sequence>MGLADELCSALKHAGYPQPAHAQELAVPVILEGKDVVLAAETGSGKTLAYLAPLIHLALRSNQAEAAVAAEKTEADGPEAQGTWQRQRQWRPHPTAALVLCPNAALCEQVVAAAHALKDPESGAPLAAVAFVSAQSPPPVRLPDIVVSTPAGLLSLLDSGGPAYGYEWTRAGLASWARRVVFDESDLLLSGGYGAQMRIIWDALRAGDRTHATRRICLQVGITEAEFSELPRHLKLAAQKGGAEGLLEAGFKPRAQQQQQQPAYGSSQQQQAGQQEQGVQQAEGQAGQAGGEQEVRGVYGPSWKRQYMFVAATMPAEGDTSVGAQLLARFPQAAWLTGRQLHQSKRALLHRWQRVEDEAHRSQMLQEVVAGDEQLAAGTGRMLVFARDVASAQATAEALQGASEVAVLQYHKGVSSADRAAALVQLSSEQGLVMVCTDAAARGLDVPDVTHVVQADFAHSAVDFLHRVGRTARAGKGGRVTSLYTPDCEPLVDAIRDNIAAGTPVEGAFSRKRSFRKKFRKYGEYVARGKEGPQENMQQYKAGLAERAAVRRSERRW</sequence>
<dbReference type="SMART" id="SM00487">
    <property type="entry name" value="DEXDc"/>
    <property type="match status" value="1"/>
</dbReference>
<evidence type="ECO:0000256" key="5">
    <source>
        <dbReference type="SAM" id="MobiDB-lite"/>
    </source>
</evidence>
<evidence type="ECO:0000256" key="2">
    <source>
        <dbReference type="ARBA" id="ARBA00022801"/>
    </source>
</evidence>
<dbReference type="EMBL" id="SIDB01000007">
    <property type="protein sequence ID" value="KAI3430622.1"/>
    <property type="molecule type" value="Genomic_DNA"/>
</dbReference>
<dbReference type="SUPFAM" id="SSF52540">
    <property type="entry name" value="P-loop containing nucleoside triphosphate hydrolases"/>
    <property type="match status" value="1"/>
</dbReference>
<keyword evidence="4" id="KW-0067">ATP-binding</keyword>
<evidence type="ECO:0000256" key="4">
    <source>
        <dbReference type="ARBA" id="ARBA00022840"/>
    </source>
</evidence>
<evidence type="ECO:0000256" key="3">
    <source>
        <dbReference type="ARBA" id="ARBA00022806"/>
    </source>
</evidence>
<dbReference type="GO" id="GO:0016787">
    <property type="term" value="F:hydrolase activity"/>
    <property type="evidence" value="ECO:0007669"/>
    <property type="project" value="UniProtKB-KW"/>
</dbReference>
<dbReference type="InterPro" id="IPR050079">
    <property type="entry name" value="DEAD_box_RNA_helicase"/>
</dbReference>
<dbReference type="GO" id="GO:0003724">
    <property type="term" value="F:RNA helicase activity"/>
    <property type="evidence" value="ECO:0007669"/>
    <property type="project" value="TreeGrafter"/>
</dbReference>
<evidence type="ECO:0000256" key="1">
    <source>
        <dbReference type="ARBA" id="ARBA00022741"/>
    </source>
</evidence>
<dbReference type="Proteomes" id="UP001055712">
    <property type="component" value="Unassembled WGS sequence"/>
</dbReference>
<keyword evidence="9" id="KW-1185">Reference proteome</keyword>
<dbReference type="Pfam" id="PF00270">
    <property type="entry name" value="DEAD"/>
    <property type="match status" value="1"/>
</dbReference>
<keyword evidence="2" id="KW-0378">Hydrolase</keyword>
<dbReference type="GO" id="GO:0003676">
    <property type="term" value="F:nucleic acid binding"/>
    <property type="evidence" value="ECO:0007669"/>
    <property type="project" value="InterPro"/>
</dbReference>
<protein>
    <recommendedName>
        <fullName evidence="10">DEAD-box ATP-dependent RNA helicase 22</fullName>
    </recommendedName>
</protein>
<dbReference type="GO" id="GO:0005829">
    <property type="term" value="C:cytosol"/>
    <property type="evidence" value="ECO:0007669"/>
    <property type="project" value="TreeGrafter"/>
</dbReference>
<dbReference type="Gene3D" id="3.40.50.300">
    <property type="entry name" value="P-loop containing nucleotide triphosphate hydrolases"/>
    <property type="match status" value="2"/>
</dbReference>
<feature type="region of interest" description="Disordered" evidence="5">
    <location>
        <begin position="533"/>
        <end position="557"/>
    </location>
</feature>
<evidence type="ECO:0008006" key="10">
    <source>
        <dbReference type="Google" id="ProtNLM"/>
    </source>
</evidence>
<dbReference type="PROSITE" id="PS51192">
    <property type="entry name" value="HELICASE_ATP_BIND_1"/>
    <property type="match status" value="1"/>
</dbReference>
<reference evidence="8" key="1">
    <citation type="journal article" date="2019" name="Plant J.">
        <title>Chlorella vulgaris genome assembly and annotation reveals the molecular basis for metabolic acclimation to high light conditions.</title>
        <authorList>
            <person name="Cecchin M."/>
            <person name="Marcolungo L."/>
            <person name="Rossato M."/>
            <person name="Girolomoni L."/>
            <person name="Cosentino E."/>
            <person name="Cuine S."/>
            <person name="Li-Beisson Y."/>
            <person name="Delledonne M."/>
            <person name="Ballottari M."/>
        </authorList>
    </citation>
    <scope>NUCLEOTIDE SEQUENCE</scope>
    <source>
        <strain evidence="8">211/11P</strain>
    </source>
</reference>
<feature type="region of interest" description="Disordered" evidence="5">
    <location>
        <begin position="253"/>
        <end position="295"/>
    </location>
</feature>
<dbReference type="PANTHER" id="PTHR47959:SF1">
    <property type="entry name" value="ATP-DEPENDENT RNA HELICASE DBPA"/>
    <property type="match status" value="1"/>
</dbReference>
<reference evidence="8" key="2">
    <citation type="submission" date="2020-11" db="EMBL/GenBank/DDBJ databases">
        <authorList>
            <person name="Cecchin M."/>
            <person name="Marcolungo L."/>
            <person name="Rossato M."/>
            <person name="Girolomoni L."/>
            <person name="Cosentino E."/>
            <person name="Cuine S."/>
            <person name="Li-Beisson Y."/>
            <person name="Delledonne M."/>
            <person name="Ballottari M."/>
        </authorList>
    </citation>
    <scope>NUCLEOTIDE SEQUENCE</scope>
    <source>
        <strain evidence="8">211/11P</strain>
        <tissue evidence="8">Whole cell</tissue>
    </source>
</reference>
<dbReference type="AlphaFoldDB" id="A0A9D4TNV4"/>
<feature type="domain" description="Helicase ATP-binding" evidence="6">
    <location>
        <begin position="27"/>
        <end position="240"/>
    </location>
</feature>
<dbReference type="GO" id="GO:0005524">
    <property type="term" value="F:ATP binding"/>
    <property type="evidence" value="ECO:0007669"/>
    <property type="project" value="UniProtKB-KW"/>
</dbReference>
<name>A0A9D4TNV4_CHLVU</name>
<dbReference type="OrthoDB" id="10256233at2759"/>
<comment type="caution">
    <text evidence="8">The sequence shown here is derived from an EMBL/GenBank/DDBJ whole genome shotgun (WGS) entry which is preliminary data.</text>
</comment>